<dbReference type="SUPFAM" id="SSF47175">
    <property type="entry name" value="Cytochromes"/>
    <property type="match status" value="1"/>
</dbReference>
<dbReference type="RefSeq" id="WP_382414980.1">
    <property type="nucleotide sequence ID" value="NZ_AP031500.1"/>
</dbReference>
<comment type="similarity">
    <text evidence="1">Belongs to the cytochrome b562 family.</text>
</comment>
<gene>
    <name evidence="3" type="ORF">ACFOEB_05340</name>
</gene>
<protein>
    <submittedName>
        <fullName evidence="3">Cytochrome b562</fullName>
    </submittedName>
</protein>
<evidence type="ECO:0000313" key="3">
    <source>
        <dbReference type="EMBL" id="MFC3154620.1"/>
    </source>
</evidence>
<sequence>MKLLLLIIVLPAVLLMGCSKHDELHESMESMGESFKVMRKSDDIAAVKAEWVNFKQAQLVAQKQKVPAEDQSEFDNGMNEVSPLIDKIDAALKADDLAAAKGLFKQLGEVRKEYHDKLNVDK</sequence>
<accession>A0ABV7HL86</accession>
<organism evidence="3 4">
    <name type="scientific">Gilvimarinus japonicus</name>
    <dbReference type="NCBI Taxonomy" id="1796469"/>
    <lineage>
        <taxon>Bacteria</taxon>
        <taxon>Pseudomonadati</taxon>
        <taxon>Pseudomonadota</taxon>
        <taxon>Gammaproteobacteria</taxon>
        <taxon>Cellvibrionales</taxon>
        <taxon>Cellvibrionaceae</taxon>
        <taxon>Gilvimarinus</taxon>
    </lineage>
</organism>
<evidence type="ECO:0000313" key="4">
    <source>
        <dbReference type="Proteomes" id="UP001595548"/>
    </source>
</evidence>
<evidence type="ECO:0000256" key="2">
    <source>
        <dbReference type="ARBA" id="ARBA00022729"/>
    </source>
</evidence>
<reference evidence="4" key="1">
    <citation type="journal article" date="2019" name="Int. J. Syst. Evol. Microbiol.">
        <title>The Global Catalogue of Microorganisms (GCM) 10K type strain sequencing project: providing services to taxonomists for standard genome sequencing and annotation.</title>
        <authorList>
            <consortium name="The Broad Institute Genomics Platform"/>
            <consortium name="The Broad Institute Genome Sequencing Center for Infectious Disease"/>
            <person name="Wu L."/>
            <person name="Ma J."/>
        </authorList>
    </citation>
    <scope>NUCLEOTIDE SEQUENCE [LARGE SCALE GENOMIC DNA]</scope>
    <source>
        <strain evidence="4">KCTC 52141</strain>
    </source>
</reference>
<evidence type="ECO:0000256" key="1">
    <source>
        <dbReference type="ARBA" id="ARBA00005523"/>
    </source>
</evidence>
<keyword evidence="2" id="KW-0732">Signal</keyword>
<dbReference type="InterPro" id="IPR009155">
    <property type="entry name" value="Cyt_b562"/>
</dbReference>
<dbReference type="InterPro" id="IPR010980">
    <property type="entry name" value="Cyt_c/b562"/>
</dbReference>
<comment type="caution">
    <text evidence="3">The sequence shown here is derived from an EMBL/GenBank/DDBJ whole genome shotgun (WGS) entry which is preliminary data.</text>
</comment>
<dbReference type="PROSITE" id="PS51257">
    <property type="entry name" value="PROKAR_LIPOPROTEIN"/>
    <property type="match status" value="1"/>
</dbReference>
<dbReference type="Pfam" id="PF07361">
    <property type="entry name" value="Cytochrom_B562"/>
    <property type="match status" value="1"/>
</dbReference>
<proteinExistence type="inferred from homology"/>
<dbReference type="EMBL" id="JBHRTL010000005">
    <property type="protein sequence ID" value="MFC3154620.1"/>
    <property type="molecule type" value="Genomic_DNA"/>
</dbReference>
<name>A0ABV7HL86_9GAMM</name>
<keyword evidence="4" id="KW-1185">Reference proteome</keyword>
<dbReference type="Gene3D" id="1.20.120.10">
    <property type="entry name" value="Cytochrome c/b562"/>
    <property type="match status" value="1"/>
</dbReference>
<dbReference type="Proteomes" id="UP001595548">
    <property type="component" value="Unassembled WGS sequence"/>
</dbReference>